<accession>A0AAD7CMI3</accession>
<dbReference type="Proteomes" id="UP001221757">
    <property type="component" value="Unassembled WGS sequence"/>
</dbReference>
<dbReference type="InterPro" id="IPR000953">
    <property type="entry name" value="Chromo/chromo_shadow_dom"/>
</dbReference>
<evidence type="ECO:0000313" key="5">
    <source>
        <dbReference type="Proteomes" id="UP001221757"/>
    </source>
</evidence>
<reference evidence="4" key="1">
    <citation type="submission" date="2023-03" db="EMBL/GenBank/DDBJ databases">
        <title>Massive genome expansion in bonnet fungi (Mycena s.s.) driven by repeated elements and novel gene families across ecological guilds.</title>
        <authorList>
            <consortium name="Lawrence Berkeley National Laboratory"/>
            <person name="Harder C.B."/>
            <person name="Miyauchi S."/>
            <person name="Viragh M."/>
            <person name="Kuo A."/>
            <person name="Thoen E."/>
            <person name="Andreopoulos B."/>
            <person name="Lu D."/>
            <person name="Skrede I."/>
            <person name="Drula E."/>
            <person name="Henrissat B."/>
            <person name="Morin E."/>
            <person name="Kohler A."/>
            <person name="Barry K."/>
            <person name="LaButti K."/>
            <person name="Morin E."/>
            <person name="Salamov A."/>
            <person name="Lipzen A."/>
            <person name="Mereny Z."/>
            <person name="Hegedus B."/>
            <person name="Baldrian P."/>
            <person name="Stursova M."/>
            <person name="Weitz H."/>
            <person name="Taylor A."/>
            <person name="Grigoriev I.V."/>
            <person name="Nagy L.G."/>
            <person name="Martin F."/>
            <person name="Kauserud H."/>
        </authorList>
    </citation>
    <scope>NUCLEOTIDE SEQUENCE</scope>
    <source>
        <strain evidence="4">CBHHK067</strain>
    </source>
</reference>
<comment type="subcellular location">
    <subcellularLocation>
        <location evidence="1">Nucleus</location>
    </subcellularLocation>
</comment>
<dbReference type="GO" id="GO:0005634">
    <property type="term" value="C:nucleus"/>
    <property type="evidence" value="ECO:0007669"/>
    <property type="project" value="UniProtKB-SubCell"/>
</dbReference>
<organism evidence="4 5">
    <name type="scientific">Mycena rosella</name>
    <name type="common">Pink bonnet</name>
    <name type="synonym">Agaricus rosellus</name>
    <dbReference type="NCBI Taxonomy" id="1033263"/>
    <lineage>
        <taxon>Eukaryota</taxon>
        <taxon>Fungi</taxon>
        <taxon>Dikarya</taxon>
        <taxon>Basidiomycota</taxon>
        <taxon>Agaricomycotina</taxon>
        <taxon>Agaricomycetes</taxon>
        <taxon>Agaricomycetidae</taxon>
        <taxon>Agaricales</taxon>
        <taxon>Marasmiineae</taxon>
        <taxon>Mycenaceae</taxon>
        <taxon>Mycena</taxon>
    </lineage>
</organism>
<feature type="domain" description="Chromo" evidence="3">
    <location>
        <begin position="7"/>
        <end position="67"/>
    </location>
</feature>
<name>A0AAD7CMI3_MYCRO</name>
<dbReference type="SMART" id="SM00298">
    <property type="entry name" value="CHROMO"/>
    <property type="match status" value="1"/>
</dbReference>
<evidence type="ECO:0000256" key="2">
    <source>
        <dbReference type="ARBA" id="ARBA00023242"/>
    </source>
</evidence>
<gene>
    <name evidence="4" type="ORF">B0H17DRAFT_1338417</name>
</gene>
<dbReference type="SUPFAM" id="SSF54160">
    <property type="entry name" value="Chromo domain-like"/>
    <property type="match status" value="1"/>
</dbReference>
<evidence type="ECO:0000313" key="4">
    <source>
        <dbReference type="EMBL" id="KAJ7653499.1"/>
    </source>
</evidence>
<dbReference type="InterPro" id="IPR023779">
    <property type="entry name" value="Chromodomain_CS"/>
</dbReference>
<dbReference type="InterPro" id="IPR016197">
    <property type="entry name" value="Chromo-like_dom_sf"/>
</dbReference>
<evidence type="ECO:0000259" key="3">
    <source>
        <dbReference type="PROSITE" id="PS50013"/>
    </source>
</evidence>
<keyword evidence="2" id="KW-0539">Nucleus</keyword>
<protein>
    <recommendedName>
        <fullName evidence="3">Chromo domain-containing protein</fullName>
    </recommendedName>
</protein>
<dbReference type="PROSITE" id="PS50013">
    <property type="entry name" value="CHROMO_2"/>
    <property type="match status" value="1"/>
</dbReference>
<proteinExistence type="predicted"/>
<dbReference type="EMBL" id="JARKIE010000334">
    <property type="protein sequence ID" value="KAJ7653499.1"/>
    <property type="molecule type" value="Genomic_DNA"/>
</dbReference>
<keyword evidence="5" id="KW-1185">Reference proteome</keyword>
<dbReference type="Gene3D" id="2.40.50.40">
    <property type="match status" value="1"/>
</dbReference>
<sequence length="89" mass="10173">MNNDQTFVVEVITHARVAANASWEYCVRWVGFGRSEDTWEPAAGLAACQALLTRFWTEVGHDEKDYPVGSIVQPSEEWIRKEQSRFQAV</sequence>
<dbReference type="GO" id="GO:0006338">
    <property type="term" value="P:chromatin remodeling"/>
    <property type="evidence" value="ECO:0007669"/>
    <property type="project" value="UniProtKB-ARBA"/>
</dbReference>
<dbReference type="AlphaFoldDB" id="A0AAD7CMI3"/>
<dbReference type="InterPro" id="IPR023780">
    <property type="entry name" value="Chromo_domain"/>
</dbReference>
<dbReference type="Pfam" id="PF00385">
    <property type="entry name" value="Chromo"/>
    <property type="match status" value="1"/>
</dbReference>
<comment type="caution">
    <text evidence="4">The sequence shown here is derived from an EMBL/GenBank/DDBJ whole genome shotgun (WGS) entry which is preliminary data.</text>
</comment>
<dbReference type="PROSITE" id="PS00598">
    <property type="entry name" value="CHROMO_1"/>
    <property type="match status" value="1"/>
</dbReference>
<evidence type="ECO:0000256" key="1">
    <source>
        <dbReference type="ARBA" id="ARBA00004123"/>
    </source>
</evidence>